<dbReference type="PRINTS" id="PR00475">
    <property type="entry name" value="HEXOKINASE"/>
</dbReference>
<dbReference type="EMBL" id="FUWG01000011">
    <property type="protein sequence ID" value="SJZ53995.1"/>
    <property type="molecule type" value="Genomic_DNA"/>
</dbReference>
<sequence length="425" mass="45709">MKAAVASFFTRHNFVCHENVNVLASAIFDDMNNGLAGKKSDEDMIKTYCLPPEKKVVNKSVIVIDAGGTNFRSCLVTFDGNGEASISEMEKTRMPGVEKELSKKEFFAQFASNLDHLKNKADCIGFCFSYPMSITEDGDGILLGFSKEVKAPEVVGSKIGECLKAELESRGWKTINKITMLNDTVAALLAGHAIAPVGKKYSSYIGLILGTGLNAAYIQPAREGIAKQIVVCESGKTKAVTRSDFDIAFDKTTVTPGTFYMEKSCSGAYLGPVALLVIKGAAQDGLFSGALSEKLLALNSLTLIELDQYLHAPEADSTLGSLVKQYAQGDDGEILFELLDAVAERSARRAAAILSACVVQSGAGVDSSAPVCILCNGTTFHKTYKVKDRVLGYLEEVLTVQRDLHWEVVWQDNDITLGTAIAGLI</sequence>
<dbReference type="Pfam" id="PF00349">
    <property type="entry name" value="Hexokinase_1"/>
    <property type="match status" value="1"/>
</dbReference>
<dbReference type="InterPro" id="IPR043129">
    <property type="entry name" value="ATPase_NBD"/>
</dbReference>
<keyword evidence="4" id="KW-0808">Transferase</keyword>
<dbReference type="GO" id="GO:0005524">
    <property type="term" value="F:ATP binding"/>
    <property type="evidence" value="ECO:0007669"/>
    <property type="project" value="UniProtKB-KW"/>
</dbReference>
<dbReference type="Proteomes" id="UP000190423">
    <property type="component" value="Unassembled WGS sequence"/>
</dbReference>
<proteinExistence type="inferred from homology"/>
<evidence type="ECO:0000256" key="4">
    <source>
        <dbReference type="ARBA" id="ARBA00022679"/>
    </source>
</evidence>
<name>A0A1T4LH12_TREPO</name>
<dbReference type="RefSeq" id="WP_078933499.1">
    <property type="nucleotide sequence ID" value="NZ_FUWG01000011.1"/>
</dbReference>
<feature type="domain" description="Hexokinase N-terminal" evidence="10">
    <location>
        <begin position="15"/>
        <end position="191"/>
    </location>
</feature>
<evidence type="ECO:0000256" key="9">
    <source>
        <dbReference type="ARBA" id="ARBA00047905"/>
    </source>
</evidence>
<gene>
    <name evidence="12" type="ORF">SAMN02745149_01593</name>
</gene>
<dbReference type="UniPathway" id="UPA00109">
    <property type="reaction ID" value="UER00180"/>
</dbReference>
<dbReference type="CDD" id="cd24000">
    <property type="entry name" value="ASKHA_NBD_HK"/>
    <property type="match status" value="1"/>
</dbReference>
<dbReference type="GO" id="GO:0005536">
    <property type="term" value="F:D-glucose binding"/>
    <property type="evidence" value="ECO:0007669"/>
    <property type="project" value="InterPro"/>
</dbReference>
<comment type="similarity">
    <text evidence="3">Belongs to the hexokinase family.</text>
</comment>
<comment type="pathway">
    <text evidence="2">Carbohydrate metabolism.</text>
</comment>
<organism evidence="12 13">
    <name type="scientific">Treponema porcinum</name>
    <dbReference type="NCBI Taxonomy" id="261392"/>
    <lineage>
        <taxon>Bacteria</taxon>
        <taxon>Pseudomonadati</taxon>
        <taxon>Spirochaetota</taxon>
        <taxon>Spirochaetia</taxon>
        <taxon>Spirochaetales</taxon>
        <taxon>Treponemataceae</taxon>
        <taxon>Treponema</taxon>
    </lineage>
</organism>
<dbReference type="PANTHER" id="PTHR19443:SF16">
    <property type="entry name" value="HEXOKINASE TYPE 1-RELATED"/>
    <property type="match status" value="1"/>
</dbReference>
<dbReference type="Pfam" id="PF03727">
    <property type="entry name" value="Hexokinase_2"/>
    <property type="match status" value="1"/>
</dbReference>
<dbReference type="AlphaFoldDB" id="A0A1T4LH12"/>
<feature type="domain" description="Hexokinase C-terminal" evidence="11">
    <location>
        <begin position="205"/>
        <end position="423"/>
    </location>
</feature>
<comment type="catalytic activity">
    <reaction evidence="9">
        <text>D-fructose + ATP = D-fructose 6-phosphate + ADP + H(+)</text>
        <dbReference type="Rhea" id="RHEA:16125"/>
        <dbReference type="ChEBI" id="CHEBI:15378"/>
        <dbReference type="ChEBI" id="CHEBI:30616"/>
        <dbReference type="ChEBI" id="CHEBI:37721"/>
        <dbReference type="ChEBI" id="CHEBI:61527"/>
        <dbReference type="ChEBI" id="CHEBI:456216"/>
        <dbReference type="EC" id="2.7.1.1"/>
    </reaction>
    <physiologicalReaction direction="left-to-right" evidence="9">
        <dbReference type="Rhea" id="RHEA:16126"/>
    </physiologicalReaction>
</comment>
<dbReference type="STRING" id="261392.SAMN02745149_01593"/>
<dbReference type="InterPro" id="IPR022672">
    <property type="entry name" value="Hexokinase_N"/>
</dbReference>
<dbReference type="GO" id="GO:0001678">
    <property type="term" value="P:intracellular glucose homeostasis"/>
    <property type="evidence" value="ECO:0007669"/>
    <property type="project" value="InterPro"/>
</dbReference>
<evidence type="ECO:0000256" key="2">
    <source>
        <dbReference type="ARBA" id="ARBA00005007"/>
    </source>
</evidence>
<dbReference type="InterPro" id="IPR001312">
    <property type="entry name" value="Hexokinase"/>
</dbReference>
<dbReference type="GO" id="GO:0006096">
    <property type="term" value="P:glycolytic process"/>
    <property type="evidence" value="ECO:0007669"/>
    <property type="project" value="UniProtKB-UniPathway"/>
</dbReference>
<evidence type="ECO:0000313" key="13">
    <source>
        <dbReference type="Proteomes" id="UP000190423"/>
    </source>
</evidence>
<comment type="pathway">
    <text evidence="1">Carbohydrate degradation.</text>
</comment>
<dbReference type="InterPro" id="IPR022673">
    <property type="entry name" value="Hexokinase_C"/>
</dbReference>
<evidence type="ECO:0000259" key="10">
    <source>
        <dbReference type="Pfam" id="PF00349"/>
    </source>
</evidence>
<evidence type="ECO:0000256" key="8">
    <source>
        <dbReference type="ARBA" id="ARBA00023152"/>
    </source>
</evidence>
<dbReference type="GO" id="GO:0006006">
    <property type="term" value="P:glucose metabolic process"/>
    <property type="evidence" value="ECO:0007669"/>
    <property type="project" value="TreeGrafter"/>
</dbReference>
<dbReference type="SUPFAM" id="SSF53067">
    <property type="entry name" value="Actin-like ATPase domain"/>
    <property type="match status" value="2"/>
</dbReference>
<keyword evidence="5" id="KW-0547">Nucleotide-binding</keyword>
<dbReference type="PANTHER" id="PTHR19443">
    <property type="entry name" value="HEXOKINASE"/>
    <property type="match status" value="1"/>
</dbReference>
<dbReference type="PROSITE" id="PS51748">
    <property type="entry name" value="HEXOKINASE_2"/>
    <property type="match status" value="1"/>
</dbReference>
<dbReference type="GO" id="GO:0004340">
    <property type="term" value="F:glucokinase activity"/>
    <property type="evidence" value="ECO:0007669"/>
    <property type="project" value="TreeGrafter"/>
</dbReference>
<protein>
    <submittedName>
        <fullName evidence="12">Hexokinase</fullName>
    </submittedName>
</protein>
<dbReference type="GO" id="GO:0008865">
    <property type="term" value="F:fructokinase activity"/>
    <property type="evidence" value="ECO:0007669"/>
    <property type="project" value="TreeGrafter"/>
</dbReference>
<keyword evidence="13" id="KW-1185">Reference proteome</keyword>
<evidence type="ECO:0000256" key="7">
    <source>
        <dbReference type="ARBA" id="ARBA00022840"/>
    </source>
</evidence>
<keyword evidence="6 12" id="KW-0418">Kinase</keyword>
<keyword evidence="7" id="KW-0067">ATP-binding</keyword>
<dbReference type="OrthoDB" id="6383434at2"/>
<evidence type="ECO:0000256" key="1">
    <source>
        <dbReference type="ARBA" id="ARBA00004921"/>
    </source>
</evidence>
<evidence type="ECO:0000256" key="5">
    <source>
        <dbReference type="ARBA" id="ARBA00022741"/>
    </source>
</evidence>
<reference evidence="12 13" key="1">
    <citation type="submission" date="2017-02" db="EMBL/GenBank/DDBJ databases">
        <authorList>
            <person name="Peterson S.W."/>
        </authorList>
    </citation>
    <scope>NUCLEOTIDE SEQUENCE [LARGE SCALE GENOMIC DNA]</scope>
    <source>
        <strain evidence="12 13">ATCC BAA-908</strain>
    </source>
</reference>
<evidence type="ECO:0000313" key="12">
    <source>
        <dbReference type="EMBL" id="SJZ53995.1"/>
    </source>
</evidence>
<dbReference type="Gene3D" id="3.30.420.40">
    <property type="match status" value="1"/>
</dbReference>
<keyword evidence="8" id="KW-0324">Glycolysis</keyword>
<dbReference type="GeneID" id="78316879"/>
<evidence type="ECO:0000256" key="3">
    <source>
        <dbReference type="ARBA" id="ARBA00009225"/>
    </source>
</evidence>
<evidence type="ECO:0000259" key="11">
    <source>
        <dbReference type="Pfam" id="PF03727"/>
    </source>
</evidence>
<evidence type="ECO:0000256" key="6">
    <source>
        <dbReference type="ARBA" id="ARBA00022777"/>
    </source>
</evidence>
<accession>A0A1T4LH12</accession>
<dbReference type="Gene3D" id="3.40.367.20">
    <property type="match status" value="1"/>
</dbReference>